<reference evidence="1 2" key="1">
    <citation type="submission" date="2013-11" db="EMBL/GenBank/DDBJ databases">
        <title>The Genome Sequence of Phytophthora parasitica P10297.</title>
        <authorList>
            <consortium name="The Broad Institute Genomics Platform"/>
            <person name="Russ C."/>
            <person name="Tyler B."/>
            <person name="Panabieres F."/>
            <person name="Shan W."/>
            <person name="Tripathy S."/>
            <person name="Grunwald N."/>
            <person name="Machado M."/>
            <person name="Johnson C.S."/>
            <person name="Walker B."/>
            <person name="Young S.K."/>
            <person name="Zeng Q."/>
            <person name="Gargeya S."/>
            <person name="Fitzgerald M."/>
            <person name="Haas B."/>
            <person name="Abouelleil A."/>
            <person name="Allen A.W."/>
            <person name="Alvarado L."/>
            <person name="Arachchi H.M."/>
            <person name="Berlin A.M."/>
            <person name="Chapman S.B."/>
            <person name="Gainer-Dewar J."/>
            <person name="Goldberg J."/>
            <person name="Griggs A."/>
            <person name="Gujja S."/>
            <person name="Hansen M."/>
            <person name="Howarth C."/>
            <person name="Imamovic A."/>
            <person name="Ireland A."/>
            <person name="Larimer J."/>
            <person name="McCowan C."/>
            <person name="Murphy C."/>
            <person name="Pearson M."/>
            <person name="Poon T.W."/>
            <person name="Priest M."/>
            <person name="Roberts A."/>
            <person name="Saif S."/>
            <person name="Shea T."/>
            <person name="Sisk P."/>
            <person name="Sykes S."/>
            <person name="Wortman J."/>
            <person name="Nusbaum C."/>
            <person name="Birren B."/>
        </authorList>
    </citation>
    <scope>NUCLEOTIDE SEQUENCE [LARGE SCALE GENOMIC DNA]</scope>
    <source>
        <strain evidence="1 2">P10297</strain>
    </source>
</reference>
<gene>
    <name evidence="1" type="ORF">F442_19412</name>
</gene>
<feature type="non-terminal residue" evidence="1">
    <location>
        <position position="1"/>
    </location>
</feature>
<dbReference type="Proteomes" id="UP000018948">
    <property type="component" value="Unassembled WGS sequence"/>
</dbReference>
<evidence type="ECO:0000313" key="1">
    <source>
        <dbReference type="EMBL" id="ETP31720.1"/>
    </source>
</evidence>
<dbReference type="EMBL" id="ANIY01004058">
    <property type="protein sequence ID" value="ETP31720.1"/>
    <property type="molecule type" value="Genomic_DNA"/>
</dbReference>
<evidence type="ECO:0000313" key="2">
    <source>
        <dbReference type="Proteomes" id="UP000018948"/>
    </source>
</evidence>
<comment type="caution">
    <text evidence="1">The sequence shown here is derived from an EMBL/GenBank/DDBJ whole genome shotgun (WGS) entry which is preliminary data.</text>
</comment>
<organism evidence="1 2">
    <name type="scientific">Phytophthora nicotianae P10297</name>
    <dbReference type="NCBI Taxonomy" id="1317064"/>
    <lineage>
        <taxon>Eukaryota</taxon>
        <taxon>Sar</taxon>
        <taxon>Stramenopiles</taxon>
        <taxon>Oomycota</taxon>
        <taxon>Peronosporomycetes</taxon>
        <taxon>Peronosporales</taxon>
        <taxon>Peronosporaceae</taxon>
        <taxon>Phytophthora</taxon>
    </lineage>
</organism>
<protein>
    <submittedName>
        <fullName evidence="1">Uncharacterized protein</fullName>
    </submittedName>
</protein>
<name>W2Y9J9_PHYNI</name>
<sequence>PTCLDSSGQYGQFPCNDGRLPLLPSCSSFLTRVDQCDQNAVPARLQHPGFGGGAHGDDLTWSSSNLTGSKSASQAVRFAGCTGLAGFENRRRNHVGCQFA</sequence>
<accession>W2Y9J9</accession>
<proteinExistence type="predicted"/>
<dbReference type="AlphaFoldDB" id="W2Y9J9"/>